<evidence type="ECO:0000313" key="1">
    <source>
        <dbReference type="EMBL" id="SLN24758.1"/>
    </source>
</evidence>
<evidence type="ECO:0000313" key="2">
    <source>
        <dbReference type="Proteomes" id="UP000193061"/>
    </source>
</evidence>
<accession>A0A1X6YM23</accession>
<sequence>MLYPIASLEADKLDAIQSLEKEIGSPVVALASVDADSVSLSKDKLEKLQALEDELDVVLVAVKPN</sequence>
<gene>
    <name evidence="1" type="ORF">ROA7450_01006</name>
</gene>
<organism evidence="1 2">
    <name type="scientific">Roseovarius albus</name>
    <dbReference type="NCBI Taxonomy" id="1247867"/>
    <lineage>
        <taxon>Bacteria</taxon>
        <taxon>Pseudomonadati</taxon>
        <taxon>Pseudomonadota</taxon>
        <taxon>Alphaproteobacteria</taxon>
        <taxon>Rhodobacterales</taxon>
        <taxon>Roseobacteraceae</taxon>
        <taxon>Roseovarius</taxon>
    </lineage>
</organism>
<dbReference type="EMBL" id="FWFX01000002">
    <property type="protein sequence ID" value="SLN24758.1"/>
    <property type="molecule type" value="Genomic_DNA"/>
</dbReference>
<reference evidence="1 2" key="1">
    <citation type="submission" date="2017-03" db="EMBL/GenBank/DDBJ databases">
        <authorList>
            <person name="Afonso C.L."/>
            <person name="Miller P.J."/>
            <person name="Scott M.A."/>
            <person name="Spackman E."/>
            <person name="Goraichik I."/>
            <person name="Dimitrov K.M."/>
            <person name="Suarez D.L."/>
            <person name="Swayne D.E."/>
        </authorList>
    </citation>
    <scope>NUCLEOTIDE SEQUENCE [LARGE SCALE GENOMIC DNA]</scope>
    <source>
        <strain evidence="1 2">CECT 7450</strain>
    </source>
</reference>
<dbReference type="AlphaFoldDB" id="A0A1X6YM23"/>
<keyword evidence="2" id="KW-1185">Reference proteome</keyword>
<dbReference type="Proteomes" id="UP000193061">
    <property type="component" value="Unassembled WGS sequence"/>
</dbReference>
<proteinExistence type="predicted"/>
<protein>
    <submittedName>
        <fullName evidence="1">Uncharacterized protein</fullName>
    </submittedName>
</protein>
<name>A0A1X6YM23_9RHOB</name>
<dbReference type="RefSeq" id="WP_085804532.1">
    <property type="nucleotide sequence ID" value="NZ_FWFX01000002.1"/>
</dbReference>